<evidence type="ECO:0000256" key="1">
    <source>
        <dbReference type="SAM" id="MobiDB-lite"/>
    </source>
</evidence>
<dbReference type="Proteomes" id="UP000070700">
    <property type="component" value="Unassembled WGS sequence"/>
</dbReference>
<dbReference type="GeneID" id="28828220"/>
<feature type="compositionally biased region" description="Low complexity" evidence="1">
    <location>
        <begin position="63"/>
        <end position="75"/>
    </location>
</feature>
<proteinExistence type="predicted"/>
<dbReference type="AlphaFoldDB" id="A0A194X6A7"/>
<name>A0A194X6A7_MOLSC</name>
<keyword evidence="3" id="KW-1185">Reference proteome</keyword>
<dbReference type="RefSeq" id="XP_018070063.1">
    <property type="nucleotide sequence ID" value="XM_018218494.1"/>
</dbReference>
<feature type="region of interest" description="Disordered" evidence="1">
    <location>
        <begin position="59"/>
        <end position="110"/>
    </location>
</feature>
<dbReference type="OrthoDB" id="4848529at2759"/>
<accession>A0A194X6A7</accession>
<dbReference type="KEGG" id="psco:LY89DRAFT_719430"/>
<organism evidence="2 3">
    <name type="scientific">Mollisia scopiformis</name>
    <name type="common">Conifer needle endophyte fungus</name>
    <name type="synonym">Phialocephala scopiformis</name>
    <dbReference type="NCBI Taxonomy" id="149040"/>
    <lineage>
        <taxon>Eukaryota</taxon>
        <taxon>Fungi</taxon>
        <taxon>Dikarya</taxon>
        <taxon>Ascomycota</taxon>
        <taxon>Pezizomycotina</taxon>
        <taxon>Leotiomycetes</taxon>
        <taxon>Helotiales</taxon>
        <taxon>Mollisiaceae</taxon>
        <taxon>Mollisia</taxon>
    </lineage>
</organism>
<evidence type="ECO:0000313" key="2">
    <source>
        <dbReference type="EMBL" id="KUJ15708.1"/>
    </source>
</evidence>
<gene>
    <name evidence="2" type="ORF">LY89DRAFT_719430</name>
</gene>
<dbReference type="EMBL" id="KQ947417">
    <property type="protein sequence ID" value="KUJ15708.1"/>
    <property type="molecule type" value="Genomic_DNA"/>
</dbReference>
<protein>
    <submittedName>
        <fullName evidence="2">Uncharacterized protein</fullName>
    </submittedName>
</protein>
<reference evidence="2 3" key="1">
    <citation type="submission" date="2015-10" db="EMBL/GenBank/DDBJ databases">
        <title>Full genome of DAOMC 229536 Phialocephala scopiformis, a fungal endophyte of spruce producing the potent anti-insectan compound rugulosin.</title>
        <authorList>
            <consortium name="DOE Joint Genome Institute"/>
            <person name="Walker A.K."/>
            <person name="Frasz S.L."/>
            <person name="Seifert K.A."/>
            <person name="Miller J.D."/>
            <person name="Mondo S.J."/>
            <person name="Labutti K."/>
            <person name="Lipzen A."/>
            <person name="Dockter R."/>
            <person name="Kennedy M."/>
            <person name="Grigoriev I.V."/>
            <person name="Spatafora J.W."/>
        </authorList>
    </citation>
    <scope>NUCLEOTIDE SEQUENCE [LARGE SCALE GENOMIC DNA]</scope>
    <source>
        <strain evidence="2 3">CBS 120377</strain>
    </source>
</reference>
<evidence type="ECO:0000313" key="3">
    <source>
        <dbReference type="Proteomes" id="UP000070700"/>
    </source>
</evidence>
<dbReference type="InParanoid" id="A0A194X6A7"/>
<sequence length="110" mass="11779">MSGNQGETSSKKAWTTEENYTFVLKLLAQVTSDKAPKISDIQMPGRSSRALGHQWAKVKSEMAALGEGAEGPAKAAGKKNKSDDDDEDAPAPKKFRKGTGKKALTEIAEE</sequence>